<dbReference type="SUPFAM" id="SSF48452">
    <property type="entry name" value="TPR-like"/>
    <property type="match status" value="1"/>
</dbReference>
<dbReference type="Pfam" id="PF00515">
    <property type="entry name" value="TPR_1"/>
    <property type="match status" value="1"/>
</dbReference>
<dbReference type="InterPro" id="IPR011990">
    <property type="entry name" value="TPR-like_helical_dom_sf"/>
</dbReference>
<dbReference type="Gene3D" id="3.90.930.1">
    <property type="match status" value="2"/>
</dbReference>
<dbReference type="SUPFAM" id="SSF82185">
    <property type="entry name" value="Histone H3 K4-specific methyltransferase SET7/9 N-terminal domain"/>
    <property type="match status" value="6"/>
</dbReference>
<dbReference type="EMBL" id="CP002542">
    <property type="protein sequence ID" value="AEA44519.1"/>
    <property type="molecule type" value="Genomic_DNA"/>
</dbReference>
<dbReference type="HOGENOM" id="CLU_282969_0_0_10"/>
<dbReference type="KEGG" id="fte:Fluta_2534"/>
<dbReference type="OrthoDB" id="9812747at2"/>
<name>F2IEI0_FLUTR</name>
<dbReference type="Proteomes" id="UP000007463">
    <property type="component" value="Chromosome"/>
</dbReference>
<dbReference type="eggNOG" id="COG2849">
    <property type="taxonomic scope" value="Bacteria"/>
</dbReference>
<proteinExistence type="predicted"/>
<evidence type="ECO:0000256" key="1">
    <source>
        <dbReference type="ARBA" id="ARBA00022737"/>
    </source>
</evidence>
<dbReference type="InterPro" id="IPR011652">
    <property type="entry name" value="MORN_2"/>
</dbReference>
<dbReference type="SMART" id="SM00028">
    <property type="entry name" value="TPR"/>
    <property type="match status" value="3"/>
</dbReference>
<dbReference type="InterPro" id="IPR019734">
    <property type="entry name" value="TPR_rpt"/>
</dbReference>
<dbReference type="Pfam" id="PF07719">
    <property type="entry name" value="TPR_2"/>
    <property type="match status" value="1"/>
</dbReference>
<dbReference type="PROSITE" id="PS50005">
    <property type="entry name" value="TPR"/>
    <property type="match status" value="2"/>
</dbReference>
<evidence type="ECO:0000313" key="4">
    <source>
        <dbReference type="EMBL" id="AEA44519.1"/>
    </source>
</evidence>
<dbReference type="STRING" id="755732.Fluta_2534"/>
<keyword evidence="5" id="KW-1185">Reference proteome</keyword>
<evidence type="ECO:0000256" key="3">
    <source>
        <dbReference type="PROSITE-ProRule" id="PRU00339"/>
    </source>
</evidence>
<dbReference type="Gene3D" id="2.20.110.10">
    <property type="entry name" value="Histone H3 K4-specific methyltransferase SET7/9 N-terminal domain"/>
    <property type="match status" value="5"/>
</dbReference>
<dbReference type="RefSeq" id="WP_013687289.1">
    <property type="nucleotide sequence ID" value="NC_015321.1"/>
</dbReference>
<evidence type="ECO:0000256" key="2">
    <source>
        <dbReference type="ARBA" id="ARBA00022803"/>
    </source>
</evidence>
<keyword evidence="2 3" id="KW-0802">TPR repeat</keyword>
<gene>
    <name evidence="4" type="ordered locus">Fluta_2534</name>
</gene>
<reference evidence="4 5" key="1">
    <citation type="journal article" date="2011" name="Stand. Genomic Sci.">
        <title>Complete genome sequence of the gliding freshwater bacterium Fluviicola taffensis type strain (RW262).</title>
        <authorList>
            <person name="Woyke T."/>
            <person name="Chertkov O."/>
            <person name="Lapidus A."/>
            <person name="Nolan M."/>
            <person name="Lucas S."/>
            <person name="Del Rio T.G."/>
            <person name="Tice H."/>
            <person name="Cheng J.F."/>
            <person name="Tapia R."/>
            <person name="Han C."/>
            <person name="Goodwin L."/>
            <person name="Pitluck S."/>
            <person name="Liolios K."/>
            <person name="Pagani I."/>
            <person name="Ivanova N."/>
            <person name="Huntemann M."/>
            <person name="Mavromatis K."/>
            <person name="Mikhailova N."/>
            <person name="Pati A."/>
            <person name="Chen A."/>
            <person name="Palaniappan K."/>
            <person name="Land M."/>
            <person name="Hauser L."/>
            <person name="Brambilla E.M."/>
            <person name="Rohde M."/>
            <person name="Mwirichia R."/>
            <person name="Sikorski J."/>
            <person name="Tindall B.J."/>
            <person name="Goker M."/>
            <person name="Bristow J."/>
            <person name="Eisen J.A."/>
            <person name="Markowitz V."/>
            <person name="Hugenholtz P."/>
            <person name="Klenk H.P."/>
            <person name="Kyrpides N.C."/>
        </authorList>
    </citation>
    <scope>NUCLEOTIDE SEQUENCE [LARGE SCALE GENOMIC DNA]</scope>
    <source>
        <strain evidence="5">DSM 16823 / RW262 / RW262</strain>
    </source>
</reference>
<dbReference type="InterPro" id="IPR013105">
    <property type="entry name" value="TPR_2"/>
</dbReference>
<sequence precursor="true">MKKLLLLTVLAPFSLFAQKNISRVVARDVIDKGVELHDSEKYEEAILEYEKININDTAYALAQYEIALSEMQLEHYDKAQNILNDLLQYKIRFNFKHRVYLTLGNCYDQNKKPDEAIRVYNEGLKLYPYQHNLLYNRGLAYANQKKYKEAISDYKQAIQSNVYHGNSHLALGLLAANEGLYDQAMMSLLTFTWLNPDDSRAPGITGIMERIANGSFEKESKNIKELLGPDNYEDYNLLFENKIALQDNYKAKMSVPTAYGKQLHLFLKNNTYDKDNMDFWNQHYMPFFEKIWKEKMFDQFTMVPLIGFESPEIQNSIKSKIPKIKAFYDWSKTAYKETTSSQYMEFEGKMQWVNVDYKSSHLESIGKLNDKNESIGNYLGYHKNGLLEMRAHFDDHGKSIGTWEIYNDFDGNISRRIEFTAIEKEKIQYSYYFSGELYVKYKMINGIEQDTVTYFYRNGTVKEKYFLKDAKKDGIYRSYFPNGQLSVEMNYKAGIGEGNYISYSNNGVKDDEFKLVNDIIQGIRKKYYSNGQLASQYNYVNGKYDGEYTTYFYDGRIENKGTYKNGVEIGKFEEYYSNGALAISMQLDESGKQNGINTQYDLDGKKFEELEFSKGELKSITYYDKAGTAKVLATKKGKKIDYIRSYPNGKKSVEGQITDEERTGEWKYYDKYGNITSIEKYKDGKVTDTLKEFYSNGQLESFCVIKDGKRDGLYQSFNIFGDLTSEGYYSEGEYDNEWIGYFSDGSFSYKNFYVQGNKQGYQISYDVESKLNSMDEYDNGRIIVHTQFDTTENMIGQLGEYNGEIKLKDPTNSYVRFIGNYKNGTADGKFTWYTINNIITCEGSYKNGDKDGIWKWYNKEGKLIRESKYVNANIDGVEKRYNDDGSIESEITYINGDRQGKFTYYHPNGKLSIAGVHLDDKRHGEVTYYDTKGALMMSRTYDYGIFTAYSYHNSEGKLVKPIELVGNEMKVVTYYKTGKKSGDHTRKNGLIEGRYITYHENGKVWEDEGYEHGELSGKSLDFNEQGIKVKEINYLKDQLHGKYMIFNAVGKLIYEAMYRFGELHGEAKEYNAEGKLIRIVTYYGDEAIKIQKF</sequence>
<organism evidence="4 5">
    <name type="scientific">Fluviicola taffensis (strain DSM 16823 / NCIMB 13979 / RW262)</name>
    <dbReference type="NCBI Taxonomy" id="755732"/>
    <lineage>
        <taxon>Bacteria</taxon>
        <taxon>Pseudomonadati</taxon>
        <taxon>Bacteroidota</taxon>
        <taxon>Flavobacteriia</taxon>
        <taxon>Flavobacteriales</taxon>
        <taxon>Crocinitomicaceae</taxon>
        <taxon>Fluviicola</taxon>
    </lineage>
</organism>
<dbReference type="AlphaFoldDB" id="F2IEI0"/>
<accession>F2IEI0</accession>
<reference evidence="5" key="2">
    <citation type="submission" date="2011-02" db="EMBL/GenBank/DDBJ databases">
        <title>The complete genome of Fluviicola taffensis DSM 16823.</title>
        <authorList>
            <consortium name="US DOE Joint Genome Institute (JGI-PGF)"/>
            <person name="Lucas S."/>
            <person name="Copeland A."/>
            <person name="Lapidus A."/>
            <person name="Bruce D."/>
            <person name="Goodwin L."/>
            <person name="Pitluck S."/>
            <person name="Kyrpides N."/>
            <person name="Mavromatis K."/>
            <person name="Ivanova N."/>
            <person name="Mikhailova N."/>
            <person name="Pagani I."/>
            <person name="Chertkov O."/>
            <person name="Detter J.C."/>
            <person name="Han C."/>
            <person name="Tapia R."/>
            <person name="Land M."/>
            <person name="Hauser L."/>
            <person name="Markowitz V."/>
            <person name="Cheng J.-F."/>
            <person name="Hugenholtz P."/>
            <person name="Woyke T."/>
            <person name="Wu D."/>
            <person name="Tindall B."/>
            <person name="Pomrenke H.G."/>
            <person name="Brambilla E."/>
            <person name="Klenk H.-P."/>
            <person name="Eisen J.A."/>
        </authorList>
    </citation>
    <scope>NUCLEOTIDE SEQUENCE [LARGE SCALE GENOMIC DNA]</scope>
    <source>
        <strain evidence="5">DSM 16823 / RW262 / RW262</strain>
    </source>
</reference>
<evidence type="ECO:0000313" key="5">
    <source>
        <dbReference type="Proteomes" id="UP000007463"/>
    </source>
</evidence>
<protein>
    <submittedName>
        <fullName evidence="4">Tetratricopeptide TPR_1 repeat-containing protein</fullName>
    </submittedName>
</protein>
<dbReference type="eggNOG" id="COG0457">
    <property type="taxonomic scope" value="Bacteria"/>
</dbReference>
<dbReference type="PANTHER" id="PTHR33706:SF1">
    <property type="entry name" value="TPR REPEAT PROTEIN"/>
    <property type="match status" value="1"/>
</dbReference>
<dbReference type="Gene3D" id="1.25.40.10">
    <property type="entry name" value="Tetratricopeptide repeat domain"/>
    <property type="match status" value="1"/>
</dbReference>
<dbReference type="PANTHER" id="PTHR33706">
    <property type="entry name" value="MORN VARIANT REPEAT PROTEIN"/>
    <property type="match status" value="1"/>
</dbReference>
<keyword evidence="1" id="KW-0677">Repeat</keyword>
<feature type="repeat" description="TPR" evidence="3">
    <location>
        <begin position="97"/>
        <end position="130"/>
    </location>
</feature>
<feature type="repeat" description="TPR" evidence="3">
    <location>
        <begin position="131"/>
        <end position="164"/>
    </location>
</feature>
<dbReference type="Pfam" id="PF07661">
    <property type="entry name" value="MORN_2"/>
    <property type="match status" value="8"/>
</dbReference>